<evidence type="ECO:0000256" key="6">
    <source>
        <dbReference type="ARBA" id="ARBA00023186"/>
    </source>
</evidence>
<feature type="chain" id="PRO_5044957670" description="Calreticulin" evidence="8">
    <location>
        <begin position="27"/>
        <end position="420"/>
    </location>
</feature>
<keyword evidence="6 7" id="KW-0143">Chaperone</keyword>
<name>A0ABP0WTB5_9BRYO</name>
<keyword evidence="3 8" id="KW-0732">Signal</keyword>
<dbReference type="InterPro" id="IPR009169">
    <property type="entry name" value="Calreticulin"/>
</dbReference>
<dbReference type="PROSITE" id="PS00804">
    <property type="entry name" value="CALRETICULIN_2"/>
    <property type="match status" value="1"/>
</dbReference>
<dbReference type="InterPro" id="IPR013320">
    <property type="entry name" value="ConA-like_dom_sf"/>
</dbReference>
<feature type="compositionally biased region" description="Acidic residues" evidence="9">
    <location>
        <begin position="258"/>
        <end position="267"/>
    </location>
</feature>
<feature type="region of interest" description="Disordered" evidence="9">
    <location>
        <begin position="215"/>
        <end position="284"/>
    </location>
</feature>
<reference evidence="10 11" key="1">
    <citation type="submission" date="2024-02" db="EMBL/GenBank/DDBJ databases">
        <authorList>
            <consortium name="ELIXIR-Norway"/>
            <consortium name="Elixir Norway"/>
        </authorList>
    </citation>
    <scope>NUCLEOTIDE SEQUENCE [LARGE SCALE GENOMIC DNA]</scope>
</reference>
<feature type="region of interest" description="Disordered" evidence="9">
    <location>
        <begin position="365"/>
        <end position="420"/>
    </location>
</feature>
<comment type="subcellular location">
    <subcellularLocation>
        <location evidence="1 7">Endoplasmic reticulum lumen</location>
    </subcellularLocation>
</comment>
<dbReference type="InterPro" id="IPR009033">
    <property type="entry name" value="Calreticulin/calnexin_P_dom_sf"/>
</dbReference>
<dbReference type="InterPro" id="IPR018124">
    <property type="entry name" value="Calret/calnex_CS"/>
</dbReference>
<organism evidence="10 11">
    <name type="scientific">Sphagnum jensenii</name>
    <dbReference type="NCBI Taxonomy" id="128206"/>
    <lineage>
        <taxon>Eukaryota</taxon>
        <taxon>Viridiplantae</taxon>
        <taxon>Streptophyta</taxon>
        <taxon>Embryophyta</taxon>
        <taxon>Bryophyta</taxon>
        <taxon>Sphagnophytina</taxon>
        <taxon>Sphagnopsida</taxon>
        <taxon>Sphagnales</taxon>
        <taxon>Sphagnaceae</taxon>
        <taxon>Sphagnum</taxon>
    </lineage>
</organism>
<evidence type="ECO:0000256" key="1">
    <source>
        <dbReference type="ARBA" id="ARBA00004319"/>
    </source>
</evidence>
<dbReference type="PIRSF" id="PIRSF002356">
    <property type="entry name" value="Calreticulin"/>
    <property type="match status" value="1"/>
</dbReference>
<feature type="signal peptide" evidence="8">
    <location>
        <begin position="1"/>
        <end position="26"/>
    </location>
</feature>
<feature type="compositionally biased region" description="Basic and acidic residues" evidence="9">
    <location>
        <begin position="365"/>
        <end position="377"/>
    </location>
</feature>
<dbReference type="PROSITE" id="PS00805">
    <property type="entry name" value="CALRETICULIN_REPEAT"/>
    <property type="match status" value="1"/>
</dbReference>
<dbReference type="SUPFAM" id="SSF49899">
    <property type="entry name" value="Concanavalin A-like lectins/glucanases"/>
    <property type="match status" value="1"/>
</dbReference>
<keyword evidence="5 7" id="KW-0256">Endoplasmic reticulum</keyword>
<feature type="compositionally biased region" description="Basic residues" evidence="9">
    <location>
        <begin position="409"/>
        <end position="420"/>
    </location>
</feature>
<evidence type="ECO:0000256" key="3">
    <source>
        <dbReference type="ARBA" id="ARBA00022729"/>
    </source>
</evidence>
<keyword evidence="4" id="KW-0677">Repeat</keyword>
<evidence type="ECO:0000313" key="10">
    <source>
        <dbReference type="EMBL" id="CAK9269416.1"/>
    </source>
</evidence>
<evidence type="ECO:0000256" key="5">
    <source>
        <dbReference type="ARBA" id="ARBA00022824"/>
    </source>
</evidence>
<proteinExistence type="inferred from homology"/>
<gene>
    <name evidence="10" type="ORF">CSSPJE1EN1_LOCUS14894</name>
</gene>
<evidence type="ECO:0000256" key="9">
    <source>
        <dbReference type="SAM" id="MobiDB-lite"/>
    </source>
</evidence>
<evidence type="ECO:0000313" key="11">
    <source>
        <dbReference type="Proteomes" id="UP001497444"/>
    </source>
</evidence>
<dbReference type="Gene3D" id="2.60.120.200">
    <property type="match status" value="1"/>
</dbReference>
<dbReference type="InterPro" id="IPR001580">
    <property type="entry name" value="Calret/calnex"/>
</dbReference>
<dbReference type="Pfam" id="PF00262">
    <property type="entry name" value="Calreticulin"/>
    <property type="match status" value="2"/>
</dbReference>
<evidence type="ECO:0000256" key="2">
    <source>
        <dbReference type="ARBA" id="ARBA00010983"/>
    </source>
</evidence>
<dbReference type="SUPFAM" id="SSF63887">
    <property type="entry name" value="P-domain of calnexin/calreticulin"/>
    <property type="match status" value="1"/>
</dbReference>
<dbReference type="PROSITE" id="PS00803">
    <property type="entry name" value="CALRETICULIN_1"/>
    <property type="match status" value="1"/>
</dbReference>
<feature type="compositionally biased region" description="Basic and acidic residues" evidence="9">
    <location>
        <begin position="234"/>
        <end position="257"/>
    </location>
</feature>
<evidence type="ECO:0000256" key="7">
    <source>
        <dbReference type="PIRNR" id="PIRNR002356"/>
    </source>
</evidence>
<dbReference type="Gene3D" id="2.10.250.10">
    <property type="entry name" value="Calreticulin/calnexin, P domain"/>
    <property type="match status" value="1"/>
</dbReference>
<dbReference type="EMBL" id="OZ020097">
    <property type="protein sequence ID" value="CAK9269416.1"/>
    <property type="molecule type" value="Genomic_DNA"/>
</dbReference>
<feature type="compositionally biased region" description="Acidic residues" evidence="9">
    <location>
        <begin position="378"/>
        <end position="395"/>
    </location>
</feature>
<evidence type="ECO:0000256" key="8">
    <source>
        <dbReference type="RuleBase" id="RU362126"/>
    </source>
</evidence>
<comment type="similarity">
    <text evidence="2 7 8">Belongs to the calreticulin family.</text>
</comment>
<sequence length="420" mass="48403">MATWSGAHIFLFFLLLARICISLSCAEVIFEERFEDGWESRWVVSDWKKSEGLNGNWVHTAGKWHGDANDKGIQTTPDSRFYAISSEFREFSNRGRTLVLQFSVKHEQKIECGGGYVKLLSALDQKTFGGDSPYSIMFGPDICGIGTNKIHAILQYKGQNYQIKKSLDCEKDKLTHVYTLIIKPDASYSILVDNKEKHSGSIYSDWDILPPRKIKDPNATKPEDWDDQEYIADPESKKPEGYDSILKEIPDPDAEKPEDWDEEEDGEWSAPTIPNPDYKGPWKQKKLKNPNFKGKWKAPLIDNPDFEDDPDIYVFAPLKYFGIELWQVKAGSIFDNILITDDPDYAKTFAEQTWGKFKEAEKLMFESENQKQEKQDLADDVEDDNNLGDDEDNPDHDELKGHHVQPMGAKHHWFRRHDEL</sequence>
<accession>A0ABP0WTB5</accession>
<dbReference type="PANTHER" id="PTHR11073:SF45">
    <property type="entry name" value="CALRETICULIN-3"/>
    <property type="match status" value="1"/>
</dbReference>
<evidence type="ECO:0000256" key="4">
    <source>
        <dbReference type="ARBA" id="ARBA00022737"/>
    </source>
</evidence>
<dbReference type="PANTHER" id="PTHR11073">
    <property type="entry name" value="CALRETICULIN AND CALNEXIN"/>
    <property type="match status" value="1"/>
</dbReference>
<dbReference type="Proteomes" id="UP001497444">
    <property type="component" value="Chromosome 2"/>
</dbReference>
<keyword evidence="11" id="KW-1185">Reference proteome</keyword>
<dbReference type="PRINTS" id="PR00626">
    <property type="entry name" value="CALRETICULIN"/>
</dbReference>
<protein>
    <recommendedName>
        <fullName evidence="7">Calreticulin</fullName>
    </recommendedName>
</protein>